<protein>
    <submittedName>
        <fullName evidence="1">Uncharacterized protein</fullName>
    </submittedName>
</protein>
<dbReference type="EMBL" id="JAJKFW010000019">
    <property type="protein sequence ID" value="MCC9642246.1"/>
    <property type="molecule type" value="Genomic_DNA"/>
</dbReference>
<comment type="caution">
    <text evidence="1">The sequence shown here is derived from an EMBL/GenBank/DDBJ whole genome shotgun (WGS) entry which is preliminary data.</text>
</comment>
<reference evidence="1" key="1">
    <citation type="submission" date="2021-11" db="EMBL/GenBank/DDBJ databases">
        <title>Genome sequence.</title>
        <authorList>
            <person name="Sun Q."/>
        </authorList>
    </citation>
    <scope>NUCLEOTIDE SEQUENCE</scope>
    <source>
        <strain evidence="1">JC740</strain>
    </source>
</reference>
<keyword evidence="2" id="KW-1185">Reference proteome</keyword>
<dbReference type="Proteomes" id="UP001430306">
    <property type="component" value="Unassembled WGS sequence"/>
</dbReference>
<sequence>MTITSAPTGEEAMDTMSMENVTGLYQTESTSFASFPGVYAAVKRWSRGDANGWQPERSRSLERLTTVRVTATDAARSSDEMRRSTDRSCVRHRVQRRLVGRPKF</sequence>
<gene>
    <name evidence="1" type="ORF">LOC71_08165</name>
</gene>
<dbReference type="RefSeq" id="WP_230273035.1">
    <property type="nucleotide sequence ID" value="NZ_JAJKFW010000019.1"/>
</dbReference>
<organism evidence="1 2">
    <name type="scientific">Rhodopirellula halodulae</name>
    <dbReference type="NCBI Taxonomy" id="2894198"/>
    <lineage>
        <taxon>Bacteria</taxon>
        <taxon>Pseudomonadati</taxon>
        <taxon>Planctomycetota</taxon>
        <taxon>Planctomycetia</taxon>
        <taxon>Pirellulales</taxon>
        <taxon>Pirellulaceae</taxon>
        <taxon>Rhodopirellula</taxon>
    </lineage>
</organism>
<name>A0ABS8NFB3_9BACT</name>
<evidence type="ECO:0000313" key="1">
    <source>
        <dbReference type="EMBL" id="MCC9642246.1"/>
    </source>
</evidence>
<evidence type="ECO:0000313" key="2">
    <source>
        <dbReference type="Proteomes" id="UP001430306"/>
    </source>
</evidence>
<proteinExistence type="predicted"/>
<accession>A0ABS8NFB3</accession>